<dbReference type="OMA" id="CFAYPDV"/>
<dbReference type="EMBL" id="FQWH01000003">
    <property type="protein sequence ID" value="SHG51291.1"/>
    <property type="molecule type" value="Genomic_DNA"/>
</dbReference>
<protein>
    <submittedName>
        <fullName evidence="2">Uncharacterized conserved protein PhnB, glyoxalase superfamily</fullName>
    </submittedName>
</protein>
<evidence type="ECO:0000313" key="2">
    <source>
        <dbReference type="EMBL" id="SHG51291.1"/>
    </source>
</evidence>
<dbReference type="Gene3D" id="3.10.180.10">
    <property type="entry name" value="2,3-Dihydroxybiphenyl 1,2-Dioxygenase, domain 1"/>
    <property type="match status" value="1"/>
</dbReference>
<dbReference type="InterPro" id="IPR029068">
    <property type="entry name" value="Glyas_Bleomycin-R_OHBP_Dase"/>
</dbReference>
<dbReference type="GeneID" id="31762926"/>
<proteinExistence type="predicted"/>
<gene>
    <name evidence="2" type="ORF">SAMN05444388_10348</name>
</gene>
<dbReference type="Proteomes" id="UP000184112">
    <property type="component" value="Unassembled WGS sequence"/>
</dbReference>
<dbReference type="PANTHER" id="PTHR21366:SF22">
    <property type="entry name" value="VOC DOMAIN-CONTAINING PROTEIN"/>
    <property type="match status" value="1"/>
</dbReference>
<evidence type="ECO:0000259" key="1">
    <source>
        <dbReference type="PROSITE" id="PS51819"/>
    </source>
</evidence>
<name>A0A1M7E024_FLAJO</name>
<reference evidence="2 3" key="1">
    <citation type="submission" date="2016-11" db="EMBL/GenBank/DDBJ databases">
        <authorList>
            <person name="Jaros S."/>
            <person name="Januszkiewicz K."/>
            <person name="Wedrychowicz H."/>
        </authorList>
    </citation>
    <scope>NUCLEOTIDE SEQUENCE [LARGE SCALE GENOMIC DNA]</scope>
    <source>
        <strain evidence="2 3">DSM 6792</strain>
    </source>
</reference>
<sequence length="131" mass="14742">MVKFGYTILYVEDVEKSIEFYENVFEFERKFISPDNDYGELNTGETTISFASKKLGAQNLEDGFLESSLEDKPFAIELAFITDDVGHLVQKATSFGAVLVSEPKKKPWGQVVAYVRDTDGFLLEICTPVHS</sequence>
<dbReference type="InterPro" id="IPR004360">
    <property type="entry name" value="Glyas_Fos-R_dOase_dom"/>
</dbReference>
<dbReference type="PROSITE" id="PS51819">
    <property type="entry name" value="VOC"/>
    <property type="match status" value="1"/>
</dbReference>
<dbReference type="InterPro" id="IPR037523">
    <property type="entry name" value="VOC_core"/>
</dbReference>
<organism evidence="2 3">
    <name type="scientific">Flavobacterium johnsoniae</name>
    <name type="common">Cytophaga johnsonae</name>
    <dbReference type="NCBI Taxonomy" id="986"/>
    <lineage>
        <taxon>Bacteria</taxon>
        <taxon>Pseudomonadati</taxon>
        <taxon>Bacteroidota</taxon>
        <taxon>Flavobacteriia</taxon>
        <taxon>Flavobacteriales</taxon>
        <taxon>Flavobacteriaceae</taxon>
        <taxon>Flavobacterium</taxon>
    </lineage>
</organism>
<evidence type="ECO:0000313" key="3">
    <source>
        <dbReference type="Proteomes" id="UP000184112"/>
    </source>
</evidence>
<dbReference type="Pfam" id="PF00903">
    <property type="entry name" value="Glyoxalase"/>
    <property type="match status" value="1"/>
</dbReference>
<dbReference type="AlphaFoldDB" id="A0A1M7E024"/>
<dbReference type="PANTHER" id="PTHR21366">
    <property type="entry name" value="GLYOXALASE FAMILY PROTEIN"/>
    <property type="match status" value="1"/>
</dbReference>
<dbReference type="CDD" id="cd07264">
    <property type="entry name" value="VOC_like"/>
    <property type="match status" value="1"/>
</dbReference>
<dbReference type="InterPro" id="IPR050383">
    <property type="entry name" value="GlyoxalaseI/FosfomycinResist"/>
</dbReference>
<dbReference type="RefSeq" id="WP_011921584.1">
    <property type="nucleotide sequence ID" value="NZ_CP158862.1"/>
</dbReference>
<feature type="domain" description="VOC" evidence="1">
    <location>
        <begin position="3"/>
        <end position="128"/>
    </location>
</feature>
<accession>A0A1M7E024</accession>
<dbReference type="SUPFAM" id="SSF54593">
    <property type="entry name" value="Glyoxalase/Bleomycin resistance protein/Dihydroxybiphenyl dioxygenase"/>
    <property type="match status" value="1"/>
</dbReference>